<dbReference type="InterPro" id="IPR050122">
    <property type="entry name" value="RTK"/>
</dbReference>
<dbReference type="KEGG" id="dpx:DAPPUDRAFT_50189"/>
<sequence>CKAQGNPAPIVQWVKEGLKPLLVWPPHIEDVNGTLIFHGVQDDDAGQYTCIATNSQGLISASILINVTSDYDGAESIAKTIIITLGAAAAYIFLSVGLLIWCRLRRRQRKLRSPNDGGAGGAEAQLDVQTALHGRQSPAIDKLNVPNSSITKGALQGKGRFGDILEGSVTGLSSAEGSTRVLLRILSTRDEDLNIEFRRQVDMFHRVRHANLVAVLGCCRDSPDFQMILMEYHPYINLKSHLLLSTSSSSQPPWSVAQIQSATIQIARGMNALAEARFVHRDLGTRNILVAFHGKDNTKIGSFGMDKEPFNNDYYVYKHQSIALRWLPHEAALEDEYSTKSDVWMFAVTIWELHHAAQRPLSDRSDEVLLADLRKKCGQLWDASFCKSNAMSSLLVKCWSHDPILRPSFDELLVCAESNSNNATLSTSNGESKTR</sequence>
<gene>
    <name evidence="13" type="ORF">DAPPUDRAFT_50189</name>
</gene>
<feature type="domain" description="Protein kinase" evidence="11">
    <location>
        <begin position="150"/>
        <end position="425"/>
    </location>
</feature>
<dbReference type="GO" id="GO:0005886">
    <property type="term" value="C:plasma membrane"/>
    <property type="evidence" value="ECO:0000318"/>
    <property type="project" value="GO_Central"/>
</dbReference>
<dbReference type="GO" id="GO:0005524">
    <property type="term" value="F:ATP binding"/>
    <property type="evidence" value="ECO:0007669"/>
    <property type="project" value="UniProtKB-KW"/>
</dbReference>
<accession>E9GGJ8</accession>
<feature type="transmembrane region" description="Helical" evidence="10">
    <location>
        <begin position="81"/>
        <end position="102"/>
    </location>
</feature>
<evidence type="ECO:0000256" key="7">
    <source>
        <dbReference type="PIRSR" id="PIRSR000615-1"/>
    </source>
</evidence>
<dbReference type="SUPFAM" id="SSF56112">
    <property type="entry name" value="Protein kinase-like (PK-like)"/>
    <property type="match status" value="1"/>
</dbReference>
<dbReference type="SUPFAM" id="SSF48726">
    <property type="entry name" value="Immunoglobulin"/>
    <property type="match status" value="1"/>
</dbReference>
<evidence type="ECO:0000256" key="1">
    <source>
        <dbReference type="ARBA" id="ARBA00004167"/>
    </source>
</evidence>
<keyword evidence="2 10" id="KW-0812">Transmembrane</keyword>
<protein>
    <recommendedName>
        <fullName evidence="15">Protein kinase domain-containing protein</fullName>
    </recommendedName>
</protein>
<keyword evidence="4 10" id="KW-0472">Membrane</keyword>
<evidence type="ECO:0008006" key="15">
    <source>
        <dbReference type="Google" id="ProtNLM"/>
    </source>
</evidence>
<dbReference type="InterPro" id="IPR007110">
    <property type="entry name" value="Ig-like_dom"/>
</dbReference>
<keyword evidence="5" id="KW-1015">Disulfide bond</keyword>
<dbReference type="PRINTS" id="PR00109">
    <property type="entry name" value="TYRKINASE"/>
</dbReference>
<evidence type="ECO:0000256" key="4">
    <source>
        <dbReference type="ARBA" id="ARBA00023136"/>
    </source>
</evidence>
<dbReference type="eggNOG" id="KOG4475">
    <property type="taxonomic scope" value="Eukaryota"/>
</dbReference>
<dbReference type="PROSITE" id="PS50011">
    <property type="entry name" value="PROTEIN_KINASE_DOM"/>
    <property type="match status" value="1"/>
</dbReference>
<dbReference type="GO" id="GO:0004713">
    <property type="term" value="F:protein tyrosine kinase activity"/>
    <property type="evidence" value="ECO:0000318"/>
    <property type="project" value="GO_Central"/>
</dbReference>
<keyword evidence="14" id="KW-1185">Reference proteome</keyword>
<keyword evidence="6" id="KW-0325">Glycoprotein</keyword>
<feature type="active site" description="Proton acceptor" evidence="7">
    <location>
        <position position="282"/>
    </location>
</feature>
<dbReference type="Proteomes" id="UP000000305">
    <property type="component" value="Unassembled WGS sequence"/>
</dbReference>
<dbReference type="InterPro" id="IPR013783">
    <property type="entry name" value="Ig-like_fold"/>
</dbReference>
<dbReference type="FunCoup" id="E9GGJ8">
    <property type="interactions" value="249"/>
</dbReference>
<feature type="binding site" evidence="8">
    <location>
        <position position="286"/>
    </location>
    <ligand>
        <name>ATP</name>
        <dbReference type="ChEBI" id="CHEBI:30616"/>
    </ligand>
</feature>
<feature type="domain" description="Ig-like" evidence="12">
    <location>
        <begin position="1"/>
        <end position="66"/>
    </location>
</feature>
<dbReference type="CDD" id="cd00096">
    <property type="entry name" value="Ig"/>
    <property type="match status" value="1"/>
</dbReference>
<dbReference type="EMBL" id="GL732543">
    <property type="protein sequence ID" value="EFX81478.1"/>
    <property type="molecule type" value="Genomic_DNA"/>
</dbReference>
<evidence type="ECO:0000256" key="5">
    <source>
        <dbReference type="ARBA" id="ARBA00023157"/>
    </source>
</evidence>
<dbReference type="InterPro" id="IPR011009">
    <property type="entry name" value="Kinase-like_dom_sf"/>
</dbReference>
<dbReference type="InterPro" id="IPR000719">
    <property type="entry name" value="Prot_kinase_dom"/>
</dbReference>
<dbReference type="InterPro" id="IPR003598">
    <property type="entry name" value="Ig_sub2"/>
</dbReference>
<keyword evidence="3 10" id="KW-1133">Transmembrane helix</keyword>
<dbReference type="PANTHER" id="PTHR24416:SF573">
    <property type="entry name" value="INACTIVE TYROSINE-PROTEIN KINASE 7"/>
    <property type="match status" value="1"/>
</dbReference>
<dbReference type="eggNOG" id="KOG1026">
    <property type="taxonomic scope" value="Eukaryota"/>
</dbReference>
<dbReference type="InterPro" id="IPR036179">
    <property type="entry name" value="Ig-like_dom_sf"/>
</dbReference>
<reference evidence="13 14" key="1">
    <citation type="journal article" date="2011" name="Science">
        <title>The ecoresponsive genome of Daphnia pulex.</title>
        <authorList>
            <person name="Colbourne J.K."/>
            <person name="Pfrender M.E."/>
            <person name="Gilbert D."/>
            <person name="Thomas W.K."/>
            <person name="Tucker A."/>
            <person name="Oakley T.H."/>
            <person name="Tokishita S."/>
            <person name="Aerts A."/>
            <person name="Arnold G.J."/>
            <person name="Basu M.K."/>
            <person name="Bauer D.J."/>
            <person name="Caceres C.E."/>
            <person name="Carmel L."/>
            <person name="Casola C."/>
            <person name="Choi J.H."/>
            <person name="Detter J.C."/>
            <person name="Dong Q."/>
            <person name="Dusheyko S."/>
            <person name="Eads B.D."/>
            <person name="Frohlich T."/>
            <person name="Geiler-Samerotte K.A."/>
            <person name="Gerlach D."/>
            <person name="Hatcher P."/>
            <person name="Jogdeo S."/>
            <person name="Krijgsveld J."/>
            <person name="Kriventseva E.V."/>
            <person name="Kultz D."/>
            <person name="Laforsch C."/>
            <person name="Lindquist E."/>
            <person name="Lopez J."/>
            <person name="Manak J.R."/>
            <person name="Muller J."/>
            <person name="Pangilinan J."/>
            <person name="Patwardhan R.P."/>
            <person name="Pitluck S."/>
            <person name="Pritham E.J."/>
            <person name="Rechtsteiner A."/>
            <person name="Rho M."/>
            <person name="Rogozin I.B."/>
            <person name="Sakarya O."/>
            <person name="Salamov A."/>
            <person name="Schaack S."/>
            <person name="Shapiro H."/>
            <person name="Shiga Y."/>
            <person name="Skalitzky C."/>
            <person name="Smith Z."/>
            <person name="Souvorov A."/>
            <person name="Sung W."/>
            <person name="Tang Z."/>
            <person name="Tsuchiya D."/>
            <person name="Tu H."/>
            <person name="Vos H."/>
            <person name="Wang M."/>
            <person name="Wolf Y.I."/>
            <person name="Yamagata H."/>
            <person name="Yamada T."/>
            <person name="Ye Y."/>
            <person name="Shaw J.R."/>
            <person name="Andrews J."/>
            <person name="Crease T.J."/>
            <person name="Tang H."/>
            <person name="Lucas S.M."/>
            <person name="Robertson H.M."/>
            <person name="Bork P."/>
            <person name="Koonin E.V."/>
            <person name="Zdobnov E.M."/>
            <person name="Grigoriev I.V."/>
            <person name="Lynch M."/>
            <person name="Boore J.L."/>
        </authorList>
    </citation>
    <scope>NUCLEOTIDE SEQUENCE [LARGE SCALE GENOMIC DNA]</scope>
</reference>
<feature type="non-terminal residue" evidence="13">
    <location>
        <position position="435"/>
    </location>
</feature>
<proteinExistence type="predicted"/>
<evidence type="ECO:0000313" key="14">
    <source>
        <dbReference type="Proteomes" id="UP000000305"/>
    </source>
</evidence>
<dbReference type="HOGENOM" id="CLU_000288_7_40_1"/>
<dbReference type="PROSITE" id="PS50835">
    <property type="entry name" value="IG_LIKE"/>
    <property type="match status" value="1"/>
</dbReference>
<evidence type="ECO:0000256" key="9">
    <source>
        <dbReference type="PIRSR" id="PIRSR000615-3"/>
    </source>
</evidence>
<dbReference type="Pfam" id="PF13927">
    <property type="entry name" value="Ig_3"/>
    <property type="match status" value="1"/>
</dbReference>
<evidence type="ECO:0000256" key="10">
    <source>
        <dbReference type="SAM" id="Phobius"/>
    </source>
</evidence>
<dbReference type="GO" id="GO:0046872">
    <property type="term" value="F:metal ion binding"/>
    <property type="evidence" value="ECO:0007669"/>
    <property type="project" value="UniProtKB-KW"/>
</dbReference>
<evidence type="ECO:0000313" key="13">
    <source>
        <dbReference type="EMBL" id="EFX81478.1"/>
    </source>
</evidence>
<evidence type="ECO:0000256" key="3">
    <source>
        <dbReference type="ARBA" id="ARBA00022989"/>
    </source>
</evidence>
<dbReference type="PIRSF" id="PIRSF000615">
    <property type="entry name" value="TyrPK_CSF1-R"/>
    <property type="match status" value="1"/>
</dbReference>
<dbReference type="GO" id="GO:0004714">
    <property type="term" value="F:transmembrane receptor protein tyrosine kinase activity"/>
    <property type="evidence" value="ECO:0007669"/>
    <property type="project" value="UniProtKB-ARBA"/>
</dbReference>
<name>E9GGJ8_DAPPU</name>
<comment type="subcellular location">
    <subcellularLocation>
        <location evidence="1">Membrane</location>
        <topology evidence="1">Single-pass membrane protein</topology>
    </subcellularLocation>
</comment>
<keyword evidence="8" id="KW-0067">ATP-binding</keyword>
<dbReference type="InParanoid" id="E9GGJ8"/>
<keyword evidence="9" id="KW-0479">Metal-binding</keyword>
<dbReference type="OMA" id="IMEHTEW"/>
<dbReference type="FunFam" id="1.10.510.10:FF:002992">
    <property type="entry name" value="Uncharacterized protein"/>
    <property type="match status" value="1"/>
</dbReference>
<organism evidence="13 14">
    <name type="scientific">Daphnia pulex</name>
    <name type="common">Water flea</name>
    <dbReference type="NCBI Taxonomy" id="6669"/>
    <lineage>
        <taxon>Eukaryota</taxon>
        <taxon>Metazoa</taxon>
        <taxon>Ecdysozoa</taxon>
        <taxon>Arthropoda</taxon>
        <taxon>Crustacea</taxon>
        <taxon>Branchiopoda</taxon>
        <taxon>Diplostraca</taxon>
        <taxon>Cladocera</taxon>
        <taxon>Anomopoda</taxon>
        <taxon>Daphniidae</taxon>
        <taxon>Daphnia</taxon>
    </lineage>
</organism>
<dbReference type="PANTHER" id="PTHR24416">
    <property type="entry name" value="TYROSINE-PROTEIN KINASE RECEPTOR"/>
    <property type="match status" value="1"/>
</dbReference>
<evidence type="ECO:0000256" key="6">
    <source>
        <dbReference type="ARBA" id="ARBA00023180"/>
    </source>
</evidence>
<evidence type="ECO:0000256" key="2">
    <source>
        <dbReference type="ARBA" id="ARBA00022692"/>
    </source>
</evidence>
<evidence type="ECO:0000256" key="8">
    <source>
        <dbReference type="PIRSR" id="PIRSR000615-2"/>
    </source>
</evidence>
<dbReference type="Gene3D" id="2.60.40.10">
    <property type="entry name" value="Immunoglobulins"/>
    <property type="match status" value="1"/>
</dbReference>
<keyword evidence="9" id="KW-0460">Magnesium</keyword>
<dbReference type="STRING" id="6669.E9GGJ8"/>
<dbReference type="PhylomeDB" id="E9GGJ8"/>
<dbReference type="SMART" id="SM00408">
    <property type="entry name" value="IGc2"/>
    <property type="match status" value="1"/>
</dbReference>
<dbReference type="OrthoDB" id="2413561at2759"/>
<dbReference type="Pfam" id="PF07714">
    <property type="entry name" value="PK_Tyr_Ser-Thr"/>
    <property type="match status" value="1"/>
</dbReference>
<keyword evidence="8" id="KW-0547">Nucleotide-binding</keyword>
<evidence type="ECO:0000259" key="12">
    <source>
        <dbReference type="PROSITE" id="PS50835"/>
    </source>
</evidence>
<dbReference type="InterPro" id="IPR001245">
    <property type="entry name" value="Ser-Thr/Tyr_kinase_cat_dom"/>
</dbReference>
<dbReference type="AlphaFoldDB" id="E9GGJ8"/>
<dbReference type="Gene3D" id="1.10.510.10">
    <property type="entry name" value="Transferase(Phosphotransferase) domain 1"/>
    <property type="match status" value="1"/>
</dbReference>
<feature type="binding site" evidence="9">
    <location>
        <position position="287"/>
    </location>
    <ligand>
        <name>Mg(2+)</name>
        <dbReference type="ChEBI" id="CHEBI:18420"/>
    </ligand>
</feature>
<evidence type="ECO:0000259" key="11">
    <source>
        <dbReference type="PROSITE" id="PS50011"/>
    </source>
</evidence>